<dbReference type="GO" id="GO:0005737">
    <property type="term" value="C:cytoplasm"/>
    <property type="evidence" value="ECO:0007669"/>
    <property type="project" value="TreeGrafter"/>
</dbReference>
<evidence type="ECO:0000313" key="5">
    <source>
        <dbReference type="Proteomes" id="UP000215377"/>
    </source>
</evidence>
<keyword evidence="2" id="KW-0784">Thiamine biosynthesis</keyword>
<feature type="domain" description="Thiamine phosphate synthase/TenI" evidence="3">
    <location>
        <begin position="8"/>
        <end position="174"/>
    </location>
</feature>
<comment type="pathway">
    <text evidence="1">Cofactor biosynthesis; thiamine diphosphate biosynthesis.</text>
</comment>
<gene>
    <name evidence="4" type="ORF">ATO3_01405</name>
</gene>
<reference evidence="4 5" key="1">
    <citation type="submission" date="2013-04" db="EMBL/GenBank/DDBJ databases">
        <title>Oceanicola sp. 22II1-22F33 Genome Sequencing.</title>
        <authorList>
            <person name="Lai Q."/>
            <person name="Li G."/>
            <person name="Shao Z."/>
        </authorList>
    </citation>
    <scope>NUCLEOTIDE SEQUENCE [LARGE SCALE GENOMIC DNA]</scope>
    <source>
        <strain evidence="4 5">22II1-22F33</strain>
    </source>
</reference>
<protein>
    <submittedName>
        <fullName evidence="4">Thiamine-phosphate pyrophosphorylase</fullName>
    </submittedName>
</protein>
<accession>A0A225NZ51</accession>
<evidence type="ECO:0000259" key="3">
    <source>
        <dbReference type="Pfam" id="PF02581"/>
    </source>
</evidence>
<keyword evidence="5" id="KW-1185">Reference proteome</keyword>
<dbReference type="GO" id="GO:0004789">
    <property type="term" value="F:thiamine-phosphate diphosphorylase activity"/>
    <property type="evidence" value="ECO:0007669"/>
    <property type="project" value="TreeGrafter"/>
</dbReference>
<sequence length="206" mass="21782">MTEQPQTYLITPPSLDPDTFPDQLARLLDATPVACVRLALATRDEDDISRAADALRLTCHDRDVCLVVSDHLLLSQKLGLDGVHLSAGTRGVRDARKALGIEGIVGSFCGTSRHDGMTAGEAGADYISFGPVGGGGLGDGALAEIEIFEWWSQMIELPVVAEGGLGPAEIRALAPYADFFAFGEEVWSTEDPLAALKSLRVAMADG</sequence>
<comment type="caution">
    <text evidence="4">The sequence shown here is derived from an EMBL/GenBank/DDBJ whole genome shotgun (WGS) entry which is preliminary data.</text>
</comment>
<dbReference type="InterPro" id="IPR022998">
    <property type="entry name" value="ThiamineP_synth_TenI"/>
</dbReference>
<dbReference type="PANTHER" id="PTHR20857:SF15">
    <property type="entry name" value="THIAMINE-PHOSPHATE SYNTHASE"/>
    <property type="match status" value="1"/>
</dbReference>
<dbReference type="EMBL" id="AQQR01000001">
    <property type="protein sequence ID" value="OWU77396.1"/>
    <property type="molecule type" value="Genomic_DNA"/>
</dbReference>
<dbReference type="AlphaFoldDB" id="A0A225NZ51"/>
<dbReference type="RefSeq" id="WP_088648008.1">
    <property type="nucleotide sequence ID" value="NZ_AQQR01000001.1"/>
</dbReference>
<dbReference type="Gene3D" id="3.20.20.70">
    <property type="entry name" value="Aldolase class I"/>
    <property type="match status" value="1"/>
</dbReference>
<evidence type="ECO:0000256" key="2">
    <source>
        <dbReference type="ARBA" id="ARBA00022977"/>
    </source>
</evidence>
<dbReference type="PANTHER" id="PTHR20857">
    <property type="entry name" value="THIAMINE-PHOSPHATE PYROPHOSPHORYLASE"/>
    <property type="match status" value="1"/>
</dbReference>
<dbReference type="Pfam" id="PF02581">
    <property type="entry name" value="TMP-TENI"/>
    <property type="match status" value="1"/>
</dbReference>
<dbReference type="InterPro" id="IPR036206">
    <property type="entry name" value="ThiamineP_synth_sf"/>
</dbReference>
<name>A0A225NZ51_9RHOB</name>
<evidence type="ECO:0000313" key="4">
    <source>
        <dbReference type="EMBL" id="OWU77396.1"/>
    </source>
</evidence>
<dbReference type="Proteomes" id="UP000215377">
    <property type="component" value="Unassembled WGS sequence"/>
</dbReference>
<dbReference type="OrthoDB" id="7159061at2"/>
<dbReference type="GO" id="GO:0009228">
    <property type="term" value="P:thiamine biosynthetic process"/>
    <property type="evidence" value="ECO:0007669"/>
    <property type="project" value="UniProtKB-KW"/>
</dbReference>
<dbReference type="InterPro" id="IPR013785">
    <property type="entry name" value="Aldolase_TIM"/>
</dbReference>
<organism evidence="4 5">
    <name type="scientific">Marinibacterium profundimaris</name>
    <dbReference type="NCBI Taxonomy" id="1679460"/>
    <lineage>
        <taxon>Bacteria</taxon>
        <taxon>Pseudomonadati</taxon>
        <taxon>Pseudomonadota</taxon>
        <taxon>Alphaproteobacteria</taxon>
        <taxon>Rhodobacterales</taxon>
        <taxon>Paracoccaceae</taxon>
        <taxon>Marinibacterium</taxon>
    </lineage>
</organism>
<evidence type="ECO:0000256" key="1">
    <source>
        <dbReference type="ARBA" id="ARBA00004948"/>
    </source>
</evidence>
<proteinExistence type="predicted"/>
<dbReference type="CDD" id="cd00564">
    <property type="entry name" value="TMP_TenI"/>
    <property type="match status" value="1"/>
</dbReference>
<dbReference type="SUPFAM" id="SSF51391">
    <property type="entry name" value="Thiamin phosphate synthase"/>
    <property type="match status" value="1"/>
</dbReference>